<dbReference type="GO" id="GO:0005524">
    <property type="term" value="F:ATP binding"/>
    <property type="evidence" value="ECO:0007669"/>
    <property type="project" value="UniProtKB-UniRule"/>
</dbReference>
<evidence type="ECO:0000256" key="1">
    <source>
        <dbReference type="ARBA" id="ARBA00004496"/>
    </source>
</evidence>
<dbReference type="Pfam" id="PF02559">
    <property type="entry name" value="CarD_TRCF_RID"/>
    <property type="match status" value="1"/>
</dbReference>
<feature type="domain" description="Helicase C-terminal" evidence="15">
    <location>
        <begin position="758"/>
        <end position="917"/>
    </location>
</feature>
<dbReference type="NCBIfam" id="TIGR00580">
    <property type="entry name" value="mfd"/>
    <property type="match status" value="1"/>
</dbReference>
<dbReference type="PANTHER" id="PTHR47964">
    <property type="entry name" value="ATP-DEPENDENT DNA HELICASE HOMOLOG RECG, CHLOROPLASTIC"/>
    <property type="match status" value="1"/>
</dbReference>
<evidence type="ECO:0000256" key="7">
    <source>
        <dbReference type="ARBA" id="ARBA00022840"/>
    </source>
</evidence>
<evidence type="ECO:0000256" key="4">
    <source>
        <dbReference type="ARBA" id="ARBA00022763"/>
    </source>
</evidence>
<accession>A5EV48</accession>
<dbReference type="FunFam" id="3.40.50.300:FF:000546">
    <property type="entry name" value="Transcription-repair-coupling factor"/>
    <property type="match status" value="1"/>
</dbReference>
<sequence length="1117" mass="126405">MVPFAYKTMTEKFKHLAYNLAHHLLPKHVHLIVAPDAVWAQYLYDNLMFWLKNSAWQQTLYYFSDWETLPYDHYTPHPDLVSERIRVLAELPTLTQGIVITSTSAFRQRLCPQTHLDKFGIHCAVGDHIAQKTVINRLLQAGYQSTHFISEKGEYATRGNIVDLFPMAAQTPIRLEWLDDEIDSIRFFDLKTQLTLKKCQQLSILPARELDLSDAGRVCFRQSARQYFGEHIHQSGIYQSLSEGRTPQGLEYYLPLFFDETAHLLDYFPSNTCYIPADELAVSLQNHDDYCHKRYQRLNHLRENSLLAPEQLWFSPQELQERLATLPTHMPKNRCTALPFSDETPRGQQWLEQFATAERAVLHFSSQGLREYWFDRLYQEYPQCLISDELPPKNYPALCISPLQYSFCADGITHLAETDRHGSHTTPNYRQNKHKDAGAIIQSLQDLTLGAPVVHIDHGVGRYRGLEMIDDDEMLVIEYAKGARLFVAISDLDLISKYSGTASENAPLHELGGKVWQNAKKKAQQTARDTAAELLAIYAAREAASAQALTFDPHMLADFAQQFEYETTPDQQAAIDAVLNDLQQAKPMDRIVCGDVGFGKTEVAMRAAYAAVLAGYQCAIITPTTLLADQHVHNFLDRFSHIAVRIAAISRFKTPAEQRAIVQSLRDGTIDIVIGTHRLLQKDIAFARLGLVIVDEEHRFGVKHKEALKSLRADVNLLTLTATPIPRTLNLALSGLRDLSIIATAPAGRQSIQTIISQYDPIVIEEACERELNRGGQIYFLHNDVSSIDRIARALSEQLPQARIAVAHGQLRERALEKIMQDFYNRHYDLLVASTIIESGIDIPNANTIIINRADKLGLAQLHQLRGRVGRSHHQAYAYLITPAWQTLNKDAQRRLSAFTELDSLGAGFLLASQDLEIRGAGEILGDEQSGQIQQIGMSYYLDLLERATAALKSGQDFNQEEIAVRYQIDIGEAALLPDTYVFDPQIRLTLYHRLARAKSIAEIDDVMIELSDRFGSLPVLAQNLCHKARLHVYAQLIGIEKIRLQTKTIELQFLPTATIDANKLIEKLQRDPQCYKMTAPTSVRILLEEASTFAEKRVHLQKLLTEIVTPAQEIIL</sequence>
<dbReference type="SUPFAM" id="SSF141259">
    <property type="entry name" value="CarD-like"/>
    <property type="match status" value="1"/>
</dbReference>
<dbReference type="InterPro" id="IPR011545">
    <property type="entry name" value="DEAD/DEAH_box_helicase_dom"/>
</dbReference>
<evidence type="ECO:0000313" key="16">
    <source>
        <dbReference type="EMBL" id="ABQ13545.1"/>
    </source>
</evidence>
<keyword evidence="3 13" id="KW-0547">Nucleotide-binding</keyword>
<dbReference type="OrthoDB" id="9804325at2"/>
<protein>
    <recommendedName>
        <fullName evidence="12 13">Transcription-repair-coupling factor</fullName>
        <shortName evidence="13">TRCF</shortName>
        <ecNumber evidence="13">3.6.4.-</ecNumber>
    </recommendedName>
</protein>
<dbReference type="InterPro" id="IPR001650">
    <property type="entry name" value="Helicase_C-like"/>
</dbReference>
<dbReference type="EMBL" id="CP000513">
    <property type="protein sequence ID" value="ABQ13545.1"/>
    <property type="molecule type" value="Genomic_DNA"/>
</dbReference>
<keyword evidence="8 13" id="KW-0238">DNA-binding</keyword>
<evidence type="ECO:0000256" key="9">
    <source>
        <dbReference type="ARBA" id="ARBA00023204"/>
    </source>
</evidence>
<keyword evidence="5 13" id="KW-0378">Hydrolase</keyword>
<dbReference type="eggNOG" id="COG1197">
    <property type="taxonomic scope" value="Bacteria"/>
</dbReference>
<dbReference type="SMART" id="SM00982">
    <property type="entry name" value="TRCF"/>
    <property type="match status" value="1"/>
</dbReference>
<dbReference type="InterPro" id="IPR014001">
    <property type="entry name" value="Helicase_ATP-bd"/>
</dbReference>
<gene>
    <name evidence="13 16" type="primary">mfd</name>
    <name evidence="16" type="ordered locus">DNO_0689</name>
</gene>
<dbReference type="EC" id="3.6.4.-" evidence="13"/>
<evidence type="ECO:0000256" key="5">
    <source>
        <dbReference type="ARBA" id="ARBA00022801"/>
    </source>
</evidence>
<dbReference type="GO" id="GO:0005737">
    <property type="term" value="C:cytoplasm"/>
    <property type="evidence" value="ECO:0007669"/>
    <property type="project" value="UniProtKB-SubCell"/>
</dbReference>
<dbReference type="PANTHER" id="PTHR47964:SF1">
    <property type="entry name" value="ATP-DEPENDENT DNA HELICASE HOMOLOG RECG, CHLOROPLASTIC"/>
    <property type="match status" value="1"/>
</dbReference>
<dbReference type="HAMAP" id="MF_00969">
    <property type="entry name" value="TRCF"/>
    <property type="match status" value="1"/>
</dbReference>
<dbReference type="GO" id="GO:0006355">
    <property type="term" value="P:regulation of DNA-templated transcription"/>
    <property type="evidence" value="ECO:0007669"/>
    <property type="project" value="UniProtKB-UniRule"/>
</dbReference>
<comment type="function">
    <text evidence="13">Couples transcription and DNA repair by recognizing RNA polymerase (RNAP) stalled at DNA lesions. Mediates ATP-dependent release of RNAP and its truncated transcript from the DNA, and recruitment of nucleotide excision repair machinery to the damaged site.</text>
</comment>
<name>A5EV48_DICNV</name>
<dbReference type="SMART" id="SM01058">
    <property type="entry name" value="CarD_TRCF"/>
    <property type="match status" value="1"/>
</dbReference>
<dbReference type="PROSITE" id="PS51192">
    <property type="entry name" value="HELICASE_ATP_BIND_1"/>
    <property type="match status" value="1"/>
</dbReference>
<dbReference type="KEGG" id="dno:DNO_0689"/>
<dbReference type="Pfam" id="PF00270">
    <property type="entry name" value="DEAD"/>
    <property type="match status" value="1"/>
</dbReference>
<evidence type="ECO:0000256" key="10">
    <source>
        <dbReference type="ARBA" id="ARBA00061104"/>
    </source>
</evidence>
<dbReference type="InterPro" id="IPR003711">
    <property type="entry name" value="CarD-like/TRCF_RID"/>
</dbReference>
<dbReference type="Pfam" id="PF17757">
    <property type="entry name" value="UvrB_inter"/>
    <property type="match status" value="1"/>
</dbReference>
<reference evidence="16 17" key="1">
    <citation type="journal article" date="2007" name="Nat. Biotechnol.">
        <title>Genome sequence and identification of candidate vaccine antigens from the animal pathogen Dichelobacter nodosus.</title>
        <authorList>
            <person name="Myers G.S."/>
            <person name="Parker D."/>
            <person name="Al-Hasani K."/>
            <person name="Kennan R.M."/>
            <person name="Seemann T."/>
            <person name="Ren Q."/>
            <person name="Badger J.H."/>
            <person name="Selengut J.D."/>
            <person name="Deboy R.T."/>
            <person name="Tettelin H."/>
            <person name="Boyce J.D."/>
            <person name="McCarl V.P."/>
            <person name="Han X."/>
            <person name="Nelson W.C."/>
            <person name="Madupu R."/>
            <person name="Mohamoud Y."/>
            <person name="Holley T."/>
            <person name="Fedorova N."/>
            <person name="Khouri H."/>
            <person name="Bottomley S.P."/>
            <person name="Whittington R.J."/>
            <person name="Adler B."/>
            <person name="Songer J.G."/>
            <person name="Rood J.I."/>
            <person name="Paulsen I.T."/>
        </authorList>
    </citation>
    <scope>NUCLEOTIDE SEQUENCE [LARGE SCALE GENOMIC DNA]</scope>
    <source>
        <strain evidence="16 17">VCS1703A</strain>
    </source>
</reference>
<comment type="subcellular location">
    <subcellularLocation>
        <location evidence="1 13">Cytoplasm</location>
    </subcellularLocation>
</comment>
<keyword evidence="4 13" id="KW-0227">DNA damage</keyword>
<dbReference type="AlphaFoldDB" id="A5EV48"/>
<dbReference type="Gene3D" id="3.40.50.11180">
    <property type="match status" value="1"/>
</dbReference>
<keyword evidence="17" id="KW-1185">Reference proteome</keyword>
<proteinExistence type="inferred from homology"/>
<dbReference type="SUPFAM" id="SSF143517">
    <property type="entry name" value="TRCF domain-like"/>
    <property type="match status" value="1"/>
</dbReference>
<dbReference type="GO" id="GO:0003684">
    <property type="term" value="F:damaged DNA binding"/>
    <property type="evidence" value="ECO:0007669"/>
    <property type="project" value="InterPro"/>
</dbReference>
<dbReference type="SMART" id="SM00490">
    <property type="entry name" value="HELICc"/>
    <property type="match status" value="1"/>
</dbReference>
<dbReference type="STRING" id="246195.DNO_0689"/>
<evidence type="ECO:0000256" key="6">
    <source>
        <dbReference type="ARBA" id="ARBA00022806"/>
    </source>
</evidence>
<organism evidence="16 17">
    <name type="scientific">Dichelobacter nodosus (strain VCS1703A)</name>
    <dbReference type="NCBI Taxonomy" id="246195"/>
    <lineage>
        <taxon>Bacteria</taxon>
        <taxon>Pseudomonadati</taxon>
        <taxon>Pseudomonadota</taxon>
        <taxon>Gammaproteobacteria</taxon>
        <taxon>Cardiobacteriales</taxon>
        <taxon>Cardiobacteriaceae</taxon>
        <taxon>Dichelobacter</taxon>
    </lineage>
</organism>
<feature type="domain" description="Helicase ATP-binding" evidence="14">
    <location>
        <begin position="581"/>
        <end position="742"/>
    </location>
</feature>
<dbReference type="InterPro" id="IPR005118">
    <property type="entry name" value="TRCF_C"/>
</dbReference>
<dbReference type="InterPro" id="IPR004576">
    <property type="entry name" value="Mfd"/>
</dbReference>
<evidence type="ECO:0000256" key="8">
    <source>
        <dbReference type="ARBA" id="ARBA00023125"/>
    </source>
</evidence>
<comment type="similarity">
    <text evidence="11 13">In the C-terminal section; belongs to the helicase family. RecG subfamily.</text>
</comment>
<dbReference type="Gene3D" id="2.40.10.170">
    <property type="match status" value="1"/>
</dbReference>
<keyword evidence="6" id="KW-0347">Helicase</keyword>
<evidence type="ECO:0000313" key="17">
    <source>
        <dbReference type="Proteomes" id="UP000000248"/>
    </source>
</evidence>
<dbReference type="Proteomes" id="UP000000248">
    <property type="component" value="Chromosome"/>
</dbReference>
<dbReference type="InterPro" id="IPR041471">
    <property type="entry name" value="UvrB_inter"/>
</dbReference>
<evidence type="ECO:0000256" key="11">
    <source>
        <dbReference type="ARBA" id="ARBA00061399"/>
    </source>
</evidence>
<dbReference type="PROSITE" id="PS51194">
    <property type="entry name" value="HELICASE_CTER"/>
    <property type="match status" value="1"/>
</dbReference>
<dbReference type="InterPro" id="IPR047112">
    <property type="entry name" value="RecG/Mfd"/>
</dbReference>
<evidence type="ECO:0000259" key="15">
    <source>
        <dbReference type="PROSITE" id="PS51194"/>
    </source>
</evidence>
<dbReference type="Pfam" id="PF03461">
    <property type="entry name" value="TRCF"/>
    <property type="match status" value="1"/>
</dbReference>
<dbReference type="Gene3D" id="3.40.50.300">
    <property type="entry name" value="P-loop containing nucleotide triphosphate hydrolases"/>
    <property type="match status" value="2"/>
</dbReference>
<dbReference type="SUPFAM" id="SSF52540">
    <property type="entry name" value="P-loop containing nucleoside triphosphate hydrolases"/>
    <property type="match status" value="3"/>
</dbReference>
<dbReference type="SMART" id="SM00487">
    <property type="entry name" value="DEXDc"/>
    <property type="match status" value="1"/>
</dbReference>
<dbReference type="Gene3D" id="3.30.2060.10">
    <property type="entry name" value="Penicillin-binding protein 1b domain"/>
    <property type="match status" value="1"/>
</dbReference>
<dbReference type="CDD" id="cd17991">
    <property type="entry name" value="DEXHc_TRCF"/>
    <property type="match status" value="1"/>
</dbReference>
<evidence type="ECO:0000256" key="2">
    <source>
        <dbReference type="ARBA" id="ARBA00022490"/>
    </source>
</evidence>
<dbReference type="Pfam" id="PF00271">
    <property type="entry name" value="Helicase_C"/>
    <property type="match status" value="1"/>
</dbReference>
<dbReference type="HOGENOM" id="CLU_005122_0_3_6"/>
<dbReference type="GO" id="GO:0003678">
    <property type="term" value="F:DNA helicase activity"/>
    <property type="evidence" value="ECO:0007669"/>
    <property type="project" value="TreeGrafter"/>
</dbReference>
<dbReference type="GO" id="GO:0000716">
    <property type="term" value="P:transcription-coupled nucleotide-excision repair, DNA damage recognition"/>
    <property type="evidence" value="ECO:0007669"/>
    <property type="project" value="UniProtKB-UniRule"/>
</dbReference>
<dbReference type="InterPro" id="IPR027417">
    <property type="entry name" value="P-loop_NTPase"/>
</dbReference>
<evidence type="ECO:0000256" key="12">
    <source>
        <dbReference type="ARBA" id="ARBA00070128"/>
    </source>
</evidence>
<keyword evidence="9 13" id="KW-0234">DNA repair</keyword>
<comment type="similarity">
    <text evidence="10 13">In the N-terminal section; belongs to the UvrB family.</text>
</comment>
<keyword evidence="2 13" id="KW-0963">Cytoplasm</keyword>
<dbReference type="GO" id="GO:0016787">
    <property type="term" value="F:hydrolase activity"/>
    <property type="evidence" value="ECO:0007669"/>
    <property type="project" value="UniProtKB-KW"/>
</dbReference>
<dbReference type="InterPro" id="IPR036101">
    <property type="entry name" value="CarD-like/TRCF_RID_sf"/>
</dbReference>
<dbReference type="InterPro" id="IPR037235">
    <property type="entry name" value="TRCF-like_C_D7"/>
</dbReference>
<evidence type="ECO:0000256" key="13">
    <source>
        <dbReference type="HAMAP-Rule" id="MF_00969"/>
    </source>
</evidence>
<evidence type="ECO:0000256" key="3">
    <source>
        <dbReference type="ARBA" id="ARBA00022741"/>
    </source>
</evidence>
<keyword evidence="7 13" id="KW-0067">ATP-binding</keyword>
<evidence type="ECO:0000259" key="14">
    <source>
        <dbReference type="PROSITE" id="PS51192"/>
    </source>
</evidence>
<dbReference type="Gene3D" id="3.90.1150.50">
    <property type="entry name" value="Transcription-repair-coupling factor, D7 domain"/>
    <property type="match status" value="1"/>
</dbReference>